<keyword evidence="2" id="KW-1185">Reference proteome</keyword>
<reference evidence="1 2" key="1">
    <citation type="journal article" date="2003" name="PLoS Biol.">
        <title>The genome sequence of Caenorhabditis briggsae: a platform for comparative genomics.</title>
        <authorList>
            <person name="Stein L.D."/>
            <person name="Bao Z."/>
            <person name="Blasiar D."/>
            <person name="Blumenthal T."/>
            <person name="Brent M.R."/>
            <person name="Chen N."/>
            <person name="Chinwalla A."/>
            <person name="Clarke L."/>
            <person name="Clee C."/>
            <person name="Coghlan A."/>
            <person name="Coulson A."/>
            <person name="D'Eustachio P."/>
            <person name="Fitch D.H."/>
            <person name="Fulton L.A."/>
            <person name="Fulton R.E."/>
            <person name="Griffiths-Jones S."/>
            <person name="Harris T.W."/>
            <person name="Hillier L.W."/>
            <person name="Kamath R."/>
            <person name="Kuwabara P.E."/>
            <person name="Mardis E.R."/>
            <person name="Marra M.A."/>
            <person name="Miner T.L."/>
            <person name="Minx P."/>
            <person name="Mullikin J.C."/>
            <person name="Plumb R.W."/>
            <person name="Rogers J."/>
            <person name="Schein J.E."/>
            <person name="Sohrmann M."/>
            <person name="Spieth J."/>
            <person name="Stajich J.E."/>
            <person name="Wei C."/>
            <person name="Willey D."/>
            <person name="Wilson R.K."/>
            <person name="Durbin R."/>
            <person name="Waterston R.H."/>
        </authorList>
    </citation>
    <scope>NUCLEOTIDE SEQUENCE [LARGE SCALE GENOMIC DNA]</scope>
    <source>
        <strain evidence="1 2">AF16</strain>
    </source>
</reference>
<dbReference type="KEGG" id="cbr:CBG_27822"/>
<name>B6IKA4_CAEBR</name>
<dbReference type="GeneID" id="68919271"/>
<dbReference type="HOGENOM" id="CLU_2415276_0_0_1"/>
<reference evidence="1 2" key="2">
    <citation type="journal article" date="2011" name="PLoS Genet.">
        <title>Caenorhabditis briggsae recombinant inbred line genotypes reveal inter-strain incompatibility and the evolution of recombination.</title>
        <authorList>
            <person name="Ross J.A."/>
            <person name="Koboldt D.C."/>
            <person name="Staisch J.E."/>
            <person name="Chamberlin H.M."/>
            <person name="Gupta B.P."/>
            <person name="Miller R.D."/>
            <person name="Baird S.E."/>
            <person name="Haag E.S."/>
        </authorList>
    </citation>
    <scope>NUCLEOTIDE SEQUENCE [LARGE SCALE GENOMIC DNA]</scope>
    <source>
        <strain evidence="1 2">AF16</strain>
    </source>
</reference>
<dbReference type="RefSeq" id="XP_045099893.1">
    <property type="nucleotide sequence ID" value="XM_045240004.1"/>
</dbReference>
<protein>
    <submittedName>
        <fullName evidence="1">Protein CBG27822</fullName>
    </submittedName>
</protein>
<sequence>MTDVEYKRRKKIEQCTTYLELGFELSRIARLSKIWNQYLTNSLLMSWNIFSATTVNFVMKPIRCSRNLFNWSFQDNWTRRNHTIIGISIANN</sequence>
<evidence type="ECO:0000313" key="2">
    <source>
        <dbReference type="Proteomes" id="UP000008549"/>
    </source>
</evidence>
<proteinExistence type="predicted"/>
<evidence type="ECO:0000313" key="1">
    <source>
        <dbReference type="EMBL" id="CAS00334.1"/>
    </source>
</evidence>
<dbReference type="Proteomes" id="UP000008549">
    <property type="component" value="Unassembled WGS sequence"/>
</dbReference>
<dbReference type="CTD" id="68919271"/>
<gene>
    <name evidence="1" type="ORF">CBG27822</name>
    <name evidence="1" type="ORF">CBG_27822</name>
</gene>
<organism evidence="1 2">
    <name type="scientific">Caenorhabditis briggsae</name>
    <dbReference type="NCBI Taxonomy" id="6238"/>
    <lineage>
        <taxon>Eukaryota</taxon>
        <taxon>Metazoa</taxon>
        <taxon>Ecdysozoa</taxon>
        <taxon>Nematoda</taxon>
        <taxon>Chromadorea</taxon>
        <taxon>Rhabditida</taxon>
        <taxon>Rhabditina</taxon>
        <taxon>Rhabditomorpha</taxon>
        <taxon>Rhabditoidea</taxon>
        <taxon>Rhabditidae</taxon>
        <taxon>Peloderinae</taxon>
        <taxon>Caenorhabditis</taxon>
    </lineage>
</organism>
<dbReference type="AlphaFoldDB" id="B6IKA4"/>
<dbReference type="InParanoid" id="B6IKA4"/>
<accession>B6IKA4</accession>
<dbReference type="EMBL" id="HE600942">
    <property type="protein sequence ID" value="CAS00334.1"/>
    <property type="molecule type" value="Genomic_DNA"/>
</dbReference>